<dbReference type="OrthoDB" id="4062651at2759"/>
<dbReference type="SUPFAM" id="SSF56112">
    <property type="entry name" value="Protein kinase-like (PK-like)"/>
    <property type="match status" value="1"/>
</dbReference>
<dbReference type="Gene3D" id="1.10.510.10">
    <property type="entry name" value="Transferase(Phosphotransferase) domain 1"/>
    <property type="match status" value="2"/>
</dbReference>
<dbReference type="AlphaFoldDB" id="A0A1B7MJA6"/>
<keyword evidence="2" id="KW-1185">Reference proteome</keyword>
<dbReference type="EMBL" id="KV448940">
    <property type="protein sequence ID" value="OAX32685.1"/>
    <property type="molecule type" value="Genomic_DNA"/>
</dbReference>
<dbReference type="InParanoid" id="A0A1B7MJA6"/>
<reference evidence="1 2" key="1">
    <citation type="submission" date="2016-06" db="EMBL/GenBank/DDBJ databases">
        <title>Comparative genomics of the ectomycorrhizal sister species Rhizopogon vinicolor and Rhizopogon vesiculosus (Basidiomycota: Boletales) reveals a divergence of the mating type B locus.</title>
        <authorList>
            <consortium name="DOE Joint Genome Institute"/>
            <person name="Mujic A.B."/>
            <person name="Kuo A."/>
            <person name="Tritt A."/>
            <person name="Lipzen A."/>
            <person name="Chen C."/>
            <person name="Johnson J."/>
            <person name="Sharma A."/>
            <person name="Barry K."/>
            <person name="Grigoriev I.V."/>
            <person name="Spatafora J.W."/>
        </authorList>
    </citation>
    <scope>NUCLEOTIDE SEQUENCE [LARGE SCALE GENOMIC DNA]</scope>
    <source>
        <strain evidence="1 2">AM-OR11-026</strain>
    </source>
</reference>
<protein>
    <recommendedName>
        <fullName evidence="3">Protein kinase domain-containing protein</fullName>
    </recommendedName>
</protein>
<organism evidence="1 2">
    <name type="scientific">Rhizopogon vinicolor AM-OR11-026</name>
    <dbReference type="NCBI Taxonomy" id="1314800"/>
    <lineage>
        <taxon>Eukaryota</taxon>
        <taxon>Fungi</taxon>
        <taxon>Dikarya</taxon>
        <taxon>Basidiomycota</taxon>
        <taxon>Agaricomycotina</taxon>
        <taxon>Agaricomycetes</taxon>
        <taxon>Agaricomycetidae</taxon>
        <taxon>Boletales</taxon>
        <taxon>Suillineae</taxon>
        <taxon>Rhizopogonaceae</taxon>
        <taxon>Rhizopogon</taxon>
    </lineage>
</organism>
<accession>A0A1B7MJA6</accession>
<evidence type="ECO:0000313" key="2">
    <source>
        <dbReference type="Proteomes" id="UP000092154"/>
    </source>
</evidence>
<evidence type="ECO:0000313" key="1">
    <source>
        <dbReference type="EMBL" id="OAX32685.1"/>
    </source>
</evidence>
<gene>
    <name evidence="1" type="ORF">K503DRAFT_787033</name>
</gene>
<name>A0A1B7MJA6_9AGAM</name>
<evidence type="ECO:0008006" key="3">
    <source>
        <dbReference type="Google" id="ProtNLM"/>
    </source>
</evidence>
<sequence>MFQHLKSDLTTARRITGKSSFKEYEYYKLRDPVPLPAGDNPDFAPIVQSCLDRNKWANVLPNGDLHALSPSLSFKNVYMVIQPRERTGTIITIFHAIFEPTENSPDNVTDREFAAFFPVLRCFDEDSDVIKSDSFSALEASNFIPILEFKQRMRQIDIVCYSEPSPLRGQYLLLILDRQERSRLFRKILTLHTAAGAVTFLREMYNLMAMVKVLADNFDVKKDSLLNVRMAAAKVISLASMAGQKKQAGGDEAQYDLGVLGADDIQAILTRMNYKINLILVAHLLIASVSNVTHESEKGGKKFKSCSTSQELIPLQTISFLVSEHDLNLDAHLWSVATQLFEAVDFMHQHGVADMDLKPQNNLISRWRPSVYHRIQQLYCTEVATGDGLCSAIRADLWTCGKTLEELCHKCFPSMDRDTLLEICRQLMDEDPEKRPTMSDVLNRLARCHIDTTIRPGSLSLACYTCPVGVAGARLNKISVYATTSITPGWLVATLILPSDQVP</sequence>
<dbReference type="Proteomes" id="UP000092154">
    <property type="component" value="Unassembled WGS sequence"/>
</dbReference>
<proteinExistence type="predicted"/>
<dbReference type="InterPro" id="IPR011009">
    <property type="entry name" value="Kinase-like_dom_sf"/>
</dbReference>